<dbReference type="STRING" id="7398.A0A1A9ZXD2"/>
<keyword evidence="1" id="KW-1133">Transmembrane helix</keyword>
<dbReference type="Proteomes" id="UP000092445">
    <property type="component" value="Unassembled WGS sequence"/>
</dbReference>
<accession>A0A1A9ZXD2</accession>
<dbReference type="AlphaFoldDB" id="A0A1A9ZXD2"/>
<protein>
    <submittedName>
        <fullName evidence="2">Uncharacterized protein</fullName>
    </submittedName>
</protein>
<keyword evidence="1" id="KW-0812">Transmembrane</keyword>
<evidence type="ECO:0000313" key="2">
    <source>
        <dbReference type="EnsemblMetazoa" id="GPAI028051-PA"/>
    </source>
</evidence>
<keyword evidence="3" id="KW-1185">Reference proteome</keyword>
<name>A0A1A9ZXD2_GLOPL</name>
<sequence length="257" mass="27807">MLYQNNNAKRIIKDKFSKKNIVDGDSVPAKDLAVDVNTSSSNSPTAPSISNPITMDTNSDLSCASPNLYGDDETGESFVFVEVSPNAAGKPFRLNLDLFFFESLKDFKLKALTTIKTISNGKAKLSFATPAEANEFVLNNDFRIKPIKAFIPKTFTEKFGIIKNIPPAIKGSLPLSGLEHFYLASNGMFLVLPGLLSASVLLFSSFLIFATWHLKLSVYSSGLQEVVVPAQVIVSGSAICSGHKKKPFTSAFVPSAN</sequence>
<dbReference type="EnsemblMetazoa" id="GPAI028051-RA">
    <property type="protein sequence ID" value="GPAI028051-PA"/>
    <property type="gene ID" value="GPAI028051"/>
</dbReference>
<organism evidence="2 3">
    <name type="scientific">Glossina pallidipes</name>
    <name type="common">Tsetse fly</name>
    <dbReference type="NCBI Taxonomy" id="7398"/>
    <lineage>
        <taxon>Eukaryota</taxon>
        <taxon>Metazoa</taxon>
        <taxon>Ecdysozoa</taxon>
        <taxon>Arthropoda</taxon>
        <taxon>Hexapoda</taxon>
        <taxon>Insecta</taxon>
        <taxon>Pterygota</taxon>
        <taxon>Neoptera</taxon>
        <taxon>Endopterygota</taxon>
        <taxon>Diptera</taxon>
        <taxon>Brachycera</taxon>
        <taxon>Muscomorpha</taxon>
        <taxon>Hippoboscoidea</taxon>
        <taxon>Glossinidae</taxon>
        <taxon>Glossina</taxon>
    </lineage>
</organism>
<evidence type="ECO:0000256" key="1">
    <source>
        <dbReference type="SAM" id="Phobius"/>
    </source>
</evidence>
<reference evidence="2" key="2">
    <citation type="submission" date="2020-05" db="UniProtKB">
        <authorList>
            <consortium name="EnsemblMetazoa"/>
        </authorList>
    </citation>
    <scope>IDENTIFICATION</scope>
    <source>
        <strain evidence="2">IAEA</strain>
    </source>
</reference>
<reference evidence="3" key="1">
    <citation type="submission" date="2014-03" db="EMBL/GenBank/DDBJ databases">
        <authorList>
            <person name="Aksoy S."/>
            <person name="Warren W."/>
            <person name="Wilson R.K."/>
        </authorList>
    </citation>
    <scope>NUCLEOTIDE SEQUENCE [LARGE SCALE GENOMIC DNA]</scope>
    <source>
        <strain evidence="3">IAEA</strain>
    </source>
</reference>
<keyword evidence="1" id="KW-0472">Membrane</keyword>
<proteinExistence type="predicted"/>
<feature type="transmembrane region" description="Helical" evidence="1">
    <location>
        <begin position="189"/>
        <end position="212"/>
    </location>
</feature>
<evidence type="ECO:0000313" key="3">
    <source>
        <dbReference type="Proteomes" id="UP000092445"/>
    </source>
</evidence>
<dbReference type="VEuPathDB" id="VectorBase:GPAI028051"/>